<accession>A0A410WWU9</accession>
<evidence type="ECO:0000313" key="5">
    <source>
        <dbReference type="Proteomes" id="UP000288943"/>
    </source>
</evidence>
<proteinExistence type="predicted"/>
<evidence type="ECO:0000259" key="2">
    <source>
        <dbReference type="Pfam" id="PF06725"/>
    </source>
</evidence>
<dbReference type="GO" id="GO:0004553">
    <property type="term" value="F:hydrolase activity, hydrolyzing O-glycosyl compounds"/>
    <property type="evidence" value="ECO:0007669"/>
    <property type="project" value="InterPro"/>
</dbReference>
<gene>
    <name evidence="3" type="ORF">M5X16_29240</name>
    <name evidence="4" type="ORF">PC41400_14855</name>
</gene>
<keyword evidence="6" id="KW-1185">Reference proteome</keyword>
<evidence type="ECO:0000313" key="3">
    <source>
        <dbReference type="EMBL" id="MCY9599839.1"/>
    </source>
</evidence>
<dbReference type="RefSeq" id="WP_042227606.1">
    <property type="nucleotide sequence ID" value="NZ_CP026520.1"/>
</dbReference>
<protein>
    <submittedName>
        <fullName evidence="3">3D domain-containing protein</fullName>
    </submittedName>
</protein>
<evidence type="ECO:0000256" key="1">
    <source>
        <dbReference type="ARBA" id="ARBA00022729"/>
    </source>
</evidence>
<dbReference type="GO" id="GO:0019867">
    <property type="term" value="C:outer membrane"/>
    <property type="evidence" value="ECO:0007669"/>
    <property type="project" value="InterPro"/>
</dbReference>
<dbReference type="InterPro" id="IPR059180">
    <property type="entry name" value="3D_YorM"/>
</dbReference>
<dbReference type="GO" id="GO:0009254">
    <property type="term" value="P:peptidoglycan turnover"/>
    <property type="evidence" value="ECO:0007669"/>
    <property type="project" value="InterPro"/>
</dbReference>
<dbReference type="InterPro" id="IPR051933">
    <property type="entry name" value="Resuscitation_pf_RpfB"/>
</dbReference>
<dbReference type="PROSITE" id="PS51257">
    <property type="entry name" value="PROKAR_LIPOPROTEIN"/>
    <property type="match status" value="1"/>
</dbReference>
<sequence length="195" mass="21817">MSENKTLSFIFMAVLIFLTGCEANENVKDPKETTQPTIEMPLKPIRNLVHLEIQSTPAPSLEPIPAATEFDVKSIEIEDKNTVTKEVKHKDKYMNFEVTAYTNNRESTGKSPGDKYYGVTASGQTTKEGVTIACPKSMPFGTQIYIPYFNNTYTCTDRGGAIKEGRLDVFMSSESKAVKFGRRKLEVQIIEKKGE</sequence>
<dbReference type="PANTHER" id="PTHR39160:SF4">
    <property type="entry name" value="RESUSCITATION-PROMOTING FACTOR RPFB"/>
    <property type="match status" value="1"/>
</dbReference>
<dbReference type="AlphaFoldDB" id="A0A410WWU9"/>
<keyword evidence="1" id="KW-0732">Signal</keyword>
<dbReference type="InterPro" id="IPR010611">
    <property type="entry name" value="3D_dom"/>
</dbReference>
<evidence type="ECO:0000313" key="4">
    <source>
        <dbReference type="EMBL" id="QAV18888.1"/>
    </source>
</evidence>
<evidence type="ECO:0000313" key="6">
    <source>
        <dbReference type="Proteomes" id="UP001527202"/>
    </source>
</evidence>
<dbReference type="Proteomes" id="UP001527202">
    <property type="component" value="Unassembled WGS sequence"/>
</dbReference>
<dbReference type="OrthoDB" id="9798935at2"/>
<reference evidence="4 5" key="1">
    <citation type="submission" date="2018-01" db="EMBL/GenBank/DDBJ databases">
        <title>The whole genome sequencing and assembly of Paenibacillus chitinolyticus KCCM 41400 strain.</title>
        <authorList>
            <person name="Kim J.-Y."/>
            <person name="Park M.-K."/>
            <person name="Lee Y.-J."/>
            <person name="Yi H."/>
            <person name="Bahn Y.-S."/>
            <person name="Kim J.F."/>
            <person name="Lee D.-W."/>
        </authorList>
    </citation>
    <scope>NUCLEOTIDE SEQUENCE [LARGE SCALE GENOMIC DNA]</scope>
    <source>
        <strain evidence="4 5">KCCM 41400</strain>
    </source>
</reference>
<dbReference type="InterPro" id="IPR036908">
    <property type="entry name" value="RlpA-like_sf"/>
</dbReference>
<dbReference type="EMBL" id="JAMDMJ010000055">
    <property type="protein sequence ID" value="MCY9599839.1"/>
    <property type="molecule type" value="Genomic_DNA"/>
</dbReference>
<dbReference type="CDD" id="cd14667">
    <property type="entry name" value="3D_containing_proteins"/>
    <property type="match status" value="1"/>
</dbReference>
<dbReference type="Pfam" id="PF06725">
    <property type="entry name" value="3D"/>
    <property type="match status" value="1"/>
</dbReference>
<dbReference type="GeneID" id="95376095"/>
<dbReference type="PANTHER" id="PTHR39160">
    <property type="entry name" value="CELL WALL-BINDING PROTEIN YOCH"/>
    <property type="match status" value="1"/>
</dbReference>
<dbReference type="KEGG" id="pchi:PC41400_14855"/>
<reference evidence="3 6" key="2">
    <citation type="submission" date="2022-05" db="EMBL/GenBank/DDBJ databases">
        <title>Genome Sequencing of Bee-Associated Microbes.</title>
        <authorList>
            <person name="Dunlap C."/>
        </authorList>
    </citation>
    <scope>NUCLEOTIDE SEQUENCE [LARGE SCALE GENOMIC DNA]</scope>
    <source>
        <strain evidence="3 6">NRRL B-23120</strain>
    </source>
</reference>
<feature type="domain" description="3D" evidence="2">
    <location>
        <begin position="132"/>
        <end position="190"/>
    </location>
</feature>
<name>A0A410WWU9_9BACL</name>
<organism evidence="4 5">
    <name type="scientific">Paenibacillus chitinolyticus</name>
    <dbReference type="NCBI Taxonomy" id="79263"/>
    <lineage>
        <taxon>Bacteria</taxon>
        <taxon>Bacillati</taxon>
        <taxon>Bacillota</taxon>
        <taxon>Bacilli</taxon>
        <taxon>Bacillales</taxon>
        <taxon>Paenibacillaceae</taxon>
        <taxon>Paenibacillus</taxon>
    </lineage>
</organism>
<dbReference type="Gene3D" id="2.40.40.10">
    <property type="entry name" value="RlpA-like domain"/>
    <property type="match status" value="1"/>
</dbReference>
<dbReference type="Proteomes" id="UP000288943">
    <property type="component" value="Chromosome"/>
</dbReference>
<dbReference type="EMBL" id="CP026520">
    <property type="protein sequence ID" value="QAV18888.1"/>
    <property type="molecule type" value="Genomic_DNA"/>
</dbReference>